<evidence type="ECO:0000313" key="3">
    <source>
        <dbReference type="EMBL" id="AEO62150.1"/>
    </source>
</evidence>
<organism evidence="3 4">
    <name type="scientific">Thermothelomyces thermophilus (strain ATCC 42464 / BCRC 31852 / DSM 1799)</name>
    <name type="common">Sporotrichum thermophile</name>
    <dbReference type="NCBI Taxonomy" id="573729"/>
    <lineage>
        <taxon>Eukaryota</taxon>
        <taxon>Fungi</taxon>
        <taxon>Dikarya</taxon>
        <taxon>Ascomycota</taxon>
        <taxon>Pezizomycotina</taxon>
        <taxon>Sordariomycetes</taxon>
        <taxon>Sordariomycetidae</taxon>
        <taxon>Sordariales</taxon>
        <taxon>Chaetomiaceae</taxon>
        <taxon>Thermothelomyces</taxon>
    </lineage>
</organism>
<dbReference type="AlphaFoldDB" id="G2QNX4"/>
<evidence type="ECO:0008006" key="5">
    <source>
        <dbReference type="Google" id="ProtNLM"/>
    </source>
</evidence>
<dbReference type="Proteomes" id="UP000007322">
    <property type="component" value="Chromosome 7"/>
</dbReference>
<gene>
    <name evidence="3" type="ORF">MYCTH_2313202</name>
</gene>
<proteinExistence type="predicted"/>
<sequence>MRFTLLLTSFLGIAVALELSRSESRERRTRQRSARPRLMTGVEMRTLEFRSSVGTPTEKRSKGALTKVPGQQRRTGALESRDFYQCTNPELRPSVEDCNAIVSEVLLTDNEVIIAANSCLVYSFGTCQGFFCSLCDTLDTSTQFIGTQLDNVVALCVENGQAGSIVGEDPPQWDSGFTYAGEGLPAFDVC</sequence>
<dbReference type="RefSeq" id="XP_003667395.1">
    <property type="nucleotide sequence ID" value="XM_003667347.1"/>
</dbReference>
<feature type="region of interest" description="Disordered" evidence="1">
    <location>
        <begin position="51"/>
        <end position="71"/>
    </location>
</feature>
<keyword evidence="4" id="KW-1185">Reference proteome</keyword>
<dbReference type="EMBL" id="CP003008">
    <property type="protein sequence ID" value="AEO62150.1"/>
    <property type="molecule type" value="Genomic_DNA"/>
</dbReference>
<dbReference type="eggNOG" id="ENOG502RIT1">
    <property type="taxonomic scope" value="Eukaryota"/>
</dbReference>
<name>G2QNX4_THET4</name>
<keyword evidence="2" id="KW-0732">Signal</keyword>
<dbReference type="KEGG" id="mtm:MYCTH_2313202"/>
<evidence type="ECO:0000256" key="2">
    <source>
        <dbReference type="SAM" id="SignalP"/>
    </source>
</evidence>
<dbReference type="OMA" id="MAFESSG"/>
<dbReference type="InParanoid" id="G2QNX4"/>
<dbReference type="GeneID" id="11510102"/>
<feature type="signal peptide" evidence="2">
    <location>
        <begin position="1"/>
        <end position="16"/>
    </location>
</feature>
<protein>
    <recommendedName>
        <fullName evidence="5">Cyanovirin-N domain-containing protein</fullName>
    </recommendedName>
</protein>
<feature type="chain" id="PRO_5003436499" description="Cyanovirin-N domain-containing protein" evidence="2">
    <location>
        <begin position="17"/>
        <end position="190"/>
    </location>
</feature>
<dbReference type="OrthoDB" id="5211607at2759"/>
<evidence type="ECO:0000313" key="4">
    <source>
        <dbReference type="Proteomes" id="UP000007322"/>
    </source>
</evidence>
<reference evidence="3 4" key="1">
    <citation type="journal article" date="2011" name="Nat. Biotechnol.">
        <title>Comparative genomic analysis of the thermophilic biomass-degrading fungi Myceliophthora thermophila and Thielavia terrestris.</title>
        <authorList>
            <person name="Berka R.M."/>
            <person name="Grigoriev I.V."/>
            <person name="Otillar R."/>
            <person name="Salamov A."/>
            <person name="Grimwood J."/>
            <person name="Reid I."/>
            <person name="Ishmael N."/>
            <person name="John T."/>
            <person name="Darmond C."/>
            <person name="Moisan M.-C."/>
            <person name="Henrissat B."/>
            <person name="Coutinho P.M."/>
            <person name="Lombard V."/>
            <person name="Natvig D.O."/>
            <person name="Lindquist E."/>
            <person name="Schmutz J."/>
            <person name="Lucas S."/>
            <person name="Harris P."/>
            <person name="Powlowski J."/>
            <person name="Bellemare A."/>
            <person name="Taylor D."/>
            <person name="Butler G."/>
            <person name="de Vries R.P."/>
            <person name="Allijn I.E."/>
            <person name="van den Brink J."/>
            <person name="Ushinsky S."/>
            <person name="Storms R."/>
            <person name="Powell A.J."/>
            <person name="Paulsen I.T."/>
            <person name="Elbourne L.D.H."/>
            <person name="Baker S.E."/>
            <person name="Magnuson J."/>
            <person name="LaBoissiere S."/>
            <person name="Clutterbuck A.J."/>
            <person name="Martinez D."/>
            <person name="Wogulis M."/>
            <person name="de Leon A.L."/>
            <person name="Rey M.W."/>
            <person name="Tsang A."/>
        </authorList>
    </citation>
    <scope>NUCLEOTIDE SEQUENCE [LARGE SCALE GENOMIC DNA]</scope>
    <source>
        <strain evidence="4">ATCC 42464 / BCRC 31852 / DSM 1799</strain>
    </source>
</reference>
<dbReference type="VEuPathDB" id="FungiDB:MYCTH_2313202"/>
<dbReference type="HOGENOM" id="CLU_1305643_0_0_1"/>
<accession>G2QNX4</accession>
<evidence type="ECO:0000256" key="1">
    <source>
        <dbReference type="SAM" id="MobiDB-lite"/>
    </source>
</evidence>